<sequence length="970" mass="108782">MLLHVVECGSLLQMRWTVGKWSKGWKLVSRRGIQTEVTFAIGSEFLRHTLDDSEPIAELQRNMTRITYYQMWGKPGATANEHTFEVRLKNRHSRSSSLPLWSPGNCNFTMSLSRWLVPFPNYVGWGQPHFSIERVLLRVMELAREGPSGMASIFCITTACHALESMSNGLLLLVVSCESPRWIQPIDLLMCRNISVMPSLVNIASSVHNTMAGKTGLAMRCCQNRLVKSSRRGQSSLLPHVLFRVHRYCMPPCNMTQCDDITARQFKALHLEAMAYLMREAVPPLSCTQRSVSHTEKLQYCLPECASVSTLVTVSRLMPEVTESSLTLRLLAFLTAATATATACMGWYHVQYSRVGSLEFYFVLPVILAVEGERPRGIQERASIRPTVSRRTFILKFVDFTLKFCKCTFCTNRHYFNHSVFSINCLVIIACRICTYRCSKTYYRQHLLTPSKPILADLGTFFQCIALHKRHGSNVAILHRAKRTLRTDRSLKQTSILTIGENSIAESALATTITTVGWMLVLSPAPGSREPSTASITGRTEYNSRLPTREYYTWYKPIPAVAIAFLAYAQQPDVIKYLNLLVRNANRRRVREIYVTSGIRQVTWIQHGGQDGRRPTGMTQHEQFRAPTPNADVPKSSSPQRLANALGQSGIILQLLESLYNPMLRSFRRDNVCCILCSIVVKRRTYQSTEAGIFFFAARLIFQDIPTDDPTGDTACSNQRGYAVAERLACSPPTKANQPGHSRIFARGNLAGRCHWSAGFLGNLPFPPPLHSGARSYSPQSTASAFKASLLRATHSNQRLPLIVNGEPRMAGCWNKLQCTLNDSCMARLLTSNLGEPGIRYPAGSSGFPLFGNVVGHCCWPVGFLGDISFPPPFFIPSLASSFAVFMTSQLTSARRQTFKFLVREPTFINRLRCSLLDVRLGDTGIVVGRETLSFDVGLSIMPFQHLFHQIHFWKIRRPDLLGVDATMDG</sequence>
<evidence type="ECO:0000313" key="3">
    <source>
        <dbReference type="Proteomes" id="UP001159363"/>
    </source>
</evidence>
<dbReference type="Proteomes" id="UP001159363">
    <property type="component" value="Chromosome X"/>
</dbReference>
<organism evidence="2 3">
    <name type="scientific">Dryococelus australis</name>
    <dbReference type="NCBI Taxonomy" id="614101"/>
    <lineage>
        <taxon>Eukaryota</taxon>
        <taxon>Metazoa</taxon>
        <taxon>Ecdysozoa</taxon>
        <taxon>Arthropoda</taxon>
        <taxon>Hexapoda</taxon>
        <taxon>Insecta</taxon>
        <taxon>Pterygota</taxon>
        <taxon>Neoptera</taxon>
        <taxon>Polyneoptera</taxon>
        <taxon>Phasmatodea</taxon>
        <taxon>Verophasmatodea</taxon>
        <taxon>Anareolatae</taxon>
        <taxon>Phasmatidae</taxon>
        <taxon>Eurycanthinae</taxon>
        <taxon>Dryococelus</taxon>
    </lineage>
</organism>
<reference evidence="2 3" key="1">
    <citation type="submission" date="2023-02" db="EMBL/GenBank/DDBJ databases">
        <title>LHISI_Scaffold_Assembly.</title>
        <authorList>
            <person name="Stuart O.P."/>
            <person name="Cleave R."/>
            <person name="Magrath M.J.L."/>
            <person name="Mikheyev A.S."/>
        </authorList>
    </citation>
    <scope>NUCLEOTIDE SEQUENCE [LARGE SCALE GENOMIC DNA]</scope>
    <source>
        <strain evidence="2">Daus_M_001</strain>
        <tissue evidence="2">Leg muscle</tissue>
    </source>
</reference>
<proteinExistence type="predicted"/>
<dbReference type="EMBL" id="JARBHB010000004">
    <property type="protein sequence ID" value="KAJ8886209.1"/>
    <property type="molecule type" value="Genomic_DNA"/>
</dbReference>
<keyword evidence="3" id="KW-1185">Reference proteome</keyword>
<gene>
    <name evidence="2" type="ORF">PR048_012418</name>
</gene>
<comment type="caution">
    <text evidence="2">The sequence shown here is derived from an EMBL/GenBank/DDBJ whole genome shotgun (WGS) entry which is preliminary data.</text>
</comment>
<evidence type="ECO:0000256" key="1">
    <source>
        <dbReference type="SAM" id="MobiDB-lite"/>
    </source>
</evidence>
<protein>
    <submittedName>
        <fullName evidence="2">Uncharacterized protein</fullName>
    </submittedName>
</protein>
<name>A0ABQ9HQ06_9NEOP</name>
<feature type="region of interest" description="Disordered" evidence="1">
    <location>
        <begin position="608"/>
        <end position="639"/>
    </location>
</feature>
<evidence type="ECO:0000313" key="2">
    <source>
        <dbReference type="EMBL" id="KAJ8886209.1"/>
    </source>
</evidence>
<accession>A0ABQ9HQ06</accession>